<organism evidence="1 2">
    <name type="scientific">Chaetomium tenue</name>
    <dbReference type="NCBI Taxonomy" id="1854479"/>
    <lineage>
        <taxon>Eukaryota</taxon>
        <taxon>Fungi</taxon>
        <taxon>Dikarya</taxon>
        <taxon>Ascomycota</taxon>
        <taxon>Pezizomycotina</taxon>
        <taxon>Sordariomycetes</taxon>
        <taxon>Sordariomycetidae</taxon>
        <taxon>Sordariales</taxon>
        <taxon>Chaetomiaceae</taxon>
        <taxon>Chaetomium</taxon>
    </lineage>
</organism>
<dbReference type="Proteomes" id="UP000724584">
    <property type="component" value="Unassembled WGS sequence"/>
</dbReference>
<sequence length="453" mass="50241">MPNPPPKPIFGIEIEIFVKVKRDVQRDVERYRGSLPLHWREWDFNLSNRSTDNYKTTKQRVCVKTALSALIKESLGSNGWKCVGDASLSEWKMREAPEPDLWWGVEIISPPMSVARRWQSEIREVFDAIGEQFELWTHPVTSCHVHVSPGPTSSTKYRPDQLVRIAKGAFFWEKALKQILPHDRRENHYAKPNYKAFGTSMYRHVKDDSWRPLFNAIDNEMDRFENHRQGQKKCFCIKIAGGHLSDPNHKYRKERYLSQNFLPYTRIGTVELRRQGGVASAQSAIHRVLLAVTLHVSARRYDFRGAASRKDHPTPKELISELAGCIKNLPRTCHGTRFVHYLNQCVERYGGNELSERAINAYEYKLHDTSGSSTMSARRPTSSARGGGGGGRGGGGGGGGGRGGGGGGGGRGGGGGGRGGGGGGRGGLNRVQTMRTNDGRVVNVVNATPAGYR</sequence>
<keyword evidence="2" id="KW-1185">Reference proteome</keyword>
<reference evidence="1 2" key="1">
    <citation type="journal article" date="2021" name="Nat. Commun.">
        <title>Genetic determinants of endophytism in the Arabidopsis root mycobiome.</title>
        <authorList>
            <person name="Mesny F."/>
            <person name="Miyauchi S."/>
            <person name="Thiergart T."/>
            <person name="Pickel B."/>
            <person name="Atanasova L."/>
            <person name="Karlsson M."/>
            <person name="Huettel B."/>
            <person name="Barry K.W."/>
            <person name="Haridas S."/>
            <person name="Chen C."/>
            <person name="Bauer D."/>
            <person name="Andreopoulos W."/>
            <person name="Pangilinan J."/>
            <person name="LaButti K."/>
            <person name="Riley R."/>
            <person name="Lipzen A."/>
            <person name="Clum A."/>
            <person name="Drula E."/>
            <person name="Henrissat B."/>
            <person name="Kohler A."/>
            <person name="Grigoriev I.V."/>
            <person name="Martin F.M."/>
            <person name="Hacquard S."/>
        </authorList>
    </citation>
    <scope>NUCLEOTIDE SEQUENCE [LARGE SCALE GENOMIC DNA]</scope>
    <source>
        <strain evidence="1 2">MPI-SDFR-AT-0079</strain>
    </source>
</reference>
<evidence type="ECO:0000313" key="2">
    <source>
        <dbReference type="Proteomes" id="UP000724584"/>
    </source>
</evidence>
<accession>A0ACB7PQH4</accession>
<protein>
    <submittedName>
        <fullName evidence="1">Uncharacterized protein</fullName>
    </submittedName>
</protein>
<dbReference type="EMBL" id="JAGIZQ010000001">
    <property type="protein sequence ID" value="KAH6650506.1"/>
    <property type="molecule type" value="Genomic_DNA"/>
</dbReference>
<proteinExistence type="predicted"/>
<evidence type="ECO:0000313" key="1">
    <source>
        <dbReference type="EMBL" id="KAH6650506.1"/>
    </source>
</evidence>
<gene>
    <name evidence="1" type="ORF">F5144DRAFT_625529</name>
</gene>
<comment type="caution">
    <text evidence="1">The sequence shown here is derived from an EMBL/GenBank/DDBJ whole genome shotgun (WGS) entry which is preliminary data.</text>
</comment>
<name>A0ACB7PQH4_9PEZI</name>